<name>A0AAV7MDK2_PLEWA</name>
<evidence type="ECO:0000313" key="2">
    <source>
        <dbReference type="EMBL" id="KAJ1101835.1"/>
    </source>
</evidence>
<feature type="region of interest" description="Disordered" evidence="1">
    <location>
        <begin position="34"/>
        <end position="55"/>
    </location>
</feature>
<accession>A0AAV7MDK2</accession>
<gene>
    <name evidence="2" type="ORF">NDU88_006899</name>
</gene>
<dbReference type="EMBL" id="JANPWB010000014">
    <property type="protein sequence ID" value="KAJ1101835.1"/>
    <property type="molecule type" value="Genomic_DNA"/>
</dbReference>
<dbReference type="AlphaFoldDB" id="A0AAV7MDK2"/>
<comment type="caution">
    <text evidence="2">The sequence shown here is derived from an EMBL/GenBank/DDBJ whole genome shotgun (WGS) entry which is preliminary data.</text>
</comment>
<organism evidence="2 3">
    <name type="scientific">Pleurodeles waltl</name>
    <name type="common">Iberian ribbed newt</name>
    <dbReference type="NCBI Taxonomy" id="8319"/>
    <lineage>
        <taxon>Eukaryota</taxon>
        <taxon>Metazoa</taxon>
        <taxon>Chordata</taxon>
        <taxon>Craniata</taxon>
        <taxon>Vertebrata</taxon>
        <taxon>Euteleostomi</taxon>
        <taxon>Amphibia</taxon>
        <taxon>Batrachia</taxon>
        <taxon>Caudata</taxon>
        <taxon>Salamandroidea</taxon>
        <taxon>Salamandridae</taxon>
        <taxon>Pleurodelinae</taxon>
        <taxon>Pleurodeles</taxon>
    </lineage>
</organism>
<proteinExistence type="predicted"/>
<protein>
    <submittedName>
        <fullName evidence="2">Uncharacterized protein</fullName>
    </submittedName>
</protein>
<reference evidence="2" key="1">
    <citation type="journal article" date="2022" name="bioRxiv">
        <title>Sequencing and chromosome-scale assembly of the giantPleurodeles waltlgenome.</title>
        <authorList>
            <person name="Brown T."/>
            <person name="Elewa A."/>
            <person name="Iarovenko S."/>
            <person name="Subramanian E."/>
            <person name="Araus A.J."/>
            <person name="Petzold A."/>
            <person name="Susuki M."/>
            <person name="Suzuki K.-i.T."/>
            <person name="Hayashi T."/>
            <person name="Toyoda A."/>
            <person name="Oliveira C."/>
            <person name="Osipova E."/>
            <person name="Leigh N.D."/>
            <person name="Simon A."/>
            <person name="Yun M.H."/>
        </authorList>
    </citation>
    <scope>NUCLEOTIDE SEQUENCE</scope>
    <source>
        <strain evidence="2">20211129_DDA</strain>
        <tissue evidence="2">Liver</tissue>
    </source>
</reference>
<feature type="compositionally biased region" description="Basic and acidic residues" evidence="1">
    <location>
        <begin position="34"/>
        <end position="48"/>
    </location>
</feature>
<keyword evidence="3" id="KW-1185">Reference proteome</keyword>
<evidence type="ECO:0000256" key="1">
    <source>
        <dbReference type="SAM" id="MobiDB-lite"/>
    </source>
</evidence>
<dbReference type="Proteomes" id="UP001066276">
    <property type="component" value="Chromosome 10"/>
</dbReference>
<evidence type="ECO:0000313" key="3">
    <source>
        <dbReference type="Proteomes" id="UP001066276"/>
    </source>
</evidence>
<sequence length="191" mass="19610">MGVVGGTGRFLRGGQAGAAMTAGLPLKVRRLAGDARGGKKGGARDRVSRPPLGTRHVGAVCGARLRVPSATQDKLRKGKRGATGPKRRFLALGHARGVPGKGEGVEGAELEASPGATLGALKRGANDAIEKLPSGENQGGGSGVRGNIAGTGLICDAESREGWGEVIWKRGMVKGMMLTTQYRFARSGLRC</sequence>